<sequence length="108" mass="12676">MKNYINDDFDLHVRGNIEGREQKLTNEREKFQSVGGKLDGYERIDVERVLITHSMNKKPIGIPSREIEINERQFIEDEKDPTSPFKQPQGEIYTFSDEECKEWLCAPS</sequence>
<evidence type="ECO:0000313" key="2">
    <source>
        <dbReference type="Proteomes" id="UP000694255"/>
    </source>
</evidence>
<keyword evidence="2" id="KW-1185">Reference proteome</keyword>
<proteinExistence type="predicted"/>
<dbReference type="EMBL" id="JAGSYN010000043">
    <property type="protein sequence ID" value="KAG7666136.1"/>
    <property type="molecule type" value="Genomic_DNA"/>
</dbReference>
<gene>
    <name evidence="1" type="ORF">J8A68_000393</name>
</gene>
<evidence type="ECO:0000313" key="1">
    <source>
        <dbReference type="EMBL" id="KAG7666136.1"/>
    </source>
</evidence>
<dbReference type="Proteomes" id="UP000694255">
    <property type="component" value="Unassembled WGS sequence"/>
</dbReference>
<organism evidence="1 2">
    <name type="scientific">[Candida] subhashii</name>
    <dbReference type="NCBI Taxonomy" id="561895"/>
    <lineage>
        <taxon>Eukaryota</taxon>
        <taxon>Fungi</taxon>
        <taxon>Dikarya</taxon>
        <taxon>Ascomycota</taxon>
        <taxon>Saccharomycotina</taxon>
        <taxon>Pichiomycetes</taxon>
        <taxon>Debaryomycetaceae</taxon>
        <taxon>Spathaspora</taxon>
    </lineage>
</organism>
<reference evidence="1 2" key="1">
    <citation type="journal article" date="2021" name="DNA Res.">
        <title>Genome analysis of Candida subhashii reveals its hybrid nature and dual mitochondrial genome conformations.</title>
        <authorList>
            <person name="Mixao V."/>
            <person name="Hegedusova E."/>
            <person name="Saus E."/>
            <person name="Pryszcz L.P."/>
            <person name="Cillingova A."/>
            <person name="Nosek J."/>
            <person name="Gabaldon T."/>
        </authorList>
    </citation>
    <scope>NUCLEOTIDE SEQUENCE [LARGE SCALE GENOMIC DNA]</scope>
    <source>
        <strain evidence="1 2">CBS 10753</strain>
    </source>
</reference>
<dbReference type="GeneID" id="73467194"/>
<dbReference type="RefSeq" id="XP_049266368.1">
    <property type="nucleotide sequence ID" value="XM_049407863.1"/>
</dbReference>
<dbReference type="AlphaFoldDB" id="A0A8J5US79"/>
<accession>A0A8J5US79</accession>
<comment type="caution">
    <text evidence="1">The sequence shown here is derived from an EMBL/GenBank/DDBJ whole genome shotgun (WGS) entry which is preliminary data.</text>
</comment>
<name>A0A8J5US79_9ASCO</name>
<protein>
    <submittedName>
        <fullName evidence="1">Uncharacterized protein</fullName>
    </submittedName>
</protein>